<sequence length="184" mass="19806">MKRLDPRAPLVLDTHDLGRRPGSQRELSRTVPAPADLGIEVLGVPEGAPVELDLRLEAVMEGVLVTADVGAPLEGECVRCLEPLTDDVEVTFQELYLYDDGRDAASVEEDDEQVSLLDGDLLDLEAAVRDAIVLALPLQPLCSEDCPGLCVECGARLADDPEHHHDAPIDPRWSGLVGLADGEE</sequence>
<accession>A0A4S8NM03</accession>
<dbReference type="EMBL" id="STGW01000002">
    <property type="protein sequence ID" value="THV18007.1"/>
    <property type="molecule type" value="Genomic_DNA"/>
</dbReference>
<name>A0A4S8NM03_9ACTN</name>
<evidence type="ECO:0000313" key="1">
    <source>
        <dbReference type="EMBL" id="THV18007.1"/>
    </source>
</evidence>
<dbReference type="AlphaFoldDB" id="A0A4S8NM03"/>
<keyword evidence="2" id="KW-1185">Reference proteome</keyword>
<dbReference type="OrthoDB" id="9790372at2"/>
<dbReference type="InterPro" id="IPR003772">
    <property type="entry name" value="YceD"/>
</dbReference>
<dbReference type="Proteomes" id="UP000307087">
    <property type="component" value="Unassembled WGS sequence"/>
</dbReference>
<dbReference type="PANTHER" id="PTHR34374:SF1">
    <property type="entry name" value="LARGE RIBOSOMAL RNA SUBUNIT ACCUMULATION PROTEIN YCED HOMOLOG 1, CHLOROPLASTIC"/>
    <property type="match status" value="1"/>
</dbReference>
<reference evidence="1 2" key="1">
    <citation type="journal article" date="2009" name="Int. J. Syst. Evol. Microbiol.">
        <title>Nocardioides caeni sp. nov., isolated from wastewater.</title>
        <authorList>
            <person name="Yoon J.H."/>
            <person name="Kang S.J."/>
            <person name="Park S."/>
            <person name="Kim W."/>
            <person name="Oh T.K."/>
        </authorList>
    </citation>
    <scope>NUCLEOTIDE SEQUENCE [LARGE SCALE GENOMIC DNA]</scope>
    <source>
        <strain evidence="1 2">DSM 23134</strain>
    </source>
</reference>
<protein>
    <submittedName>
        <fullName evidence="1">DUF177 domain-containing protein</fullName>
    </submittedName>
</protein>
<comment type="caution">
    <text evidence="1">The sequence shown here is derived from an EMBL/GenBank/DDBJ whole genome shotgun (WGS) entry which is preliminary data.</text>
</comment>
<organism evidence="1 2">
    <name type="scientific">Nocardioides caeni</name>
    <dbReference type="NCBI Taxonomy" id="574700"/>
    <lineage>
        <taxon>Bacteria</taxon>
        <taxon>Bacillati</taxon>
        <taxon>Actinomycetota</taxon>
        <taxon>Actinomycetes</taxon>
        <taxon>Propionibacteriales</taxon>
        <taxon>Nocardioidaceae</taxon>
        <taxon>Nocardioides</taxon>
    </lineage>
</organism>
<evidence type="ECO:0000313" key="2">
    <source>
        <dbReference type="Proteomes" id="UP000307087"/>
    </source>
</evidence>
<proteinExistence type="predicted"/>
<dbReference type="Pfam" id="PF02620">
    <property type="entry name" value="YceD"/>
    <property type="match status" value="1"/>
</dbReference>
<dbReference type="PANTHER" id="PTHR34374">
    <property type="entry name" value="LARGE RIBOSOMAL RNA SUBUNIT ACCUMULATION PROTEIN YCED HOMOLOG 1, CHLOROPLASTIC"/>
    <property type="match status" value="1"/>
</dbReference>
<gene>
    <name evidence="1" type="ORF">E9934_04470</name>
</gene>